<dbReference type="InterPro" id="IPR016913">
    <property type="entry name" value="UCP029215"/>
</dbReference>
<keyword evidence="1" id="KW-0378">Hydrolase</keyword>
<dbReference type="Pfam" id="PF09979">
    <property type="entry name" value="DUF2213"/>
    <property type="match status" value="1"/>
</dbReference>
<dbReference type="EMBL" id="BK032598">
    <property type="protein sequence ID" value="DAF50599.1"/>
    <property type="molecule type" value="Genomic_DNA"/>
</dbReference>
<proteinExistence type="predicted"/>
<keyword evidence="1" id="KW-0645">Protease</keyword>
<protein>
    <submittedName>
        <fullName evidence="1">Prohead serine protease</fullName>
    </submittedName>
</protein>
<name>A0A8S5SIV3_9VIRU</name>
<reference evidence="1" key="1">
    <citation type="journal article" date="2021" name="Proc. Natl. Acad. Sci. U.S.A.">
        <title>A Catalog of Tens of Thousands of Viruses from Human Metagenomes Reveals Hidden Associations with Chronic Diseases.</title>
        <authorList>
            <person name="Tisza M.J."/>
            <person name="Buck C.B."/>
        </authorList>
    </citation>
    <scope>NUCLEOTIDE SEQUENCE</scope>
    <source>
        <strain evidence="1">CtqZP6</strain>
    </source>
</reference>
<evidence type="ECO:0000313" key="1">
    <source>
        <dbReference type="EMBL" id="DAF50599.1"/>
    </source>
</evidence>
<dbReference type="GO" id="GO:0008233">
    <property type="term" value="F:peptidase activity"/>
    <property type="evidence" value="ECO:0007669"/>
    <property type="project" value="UniProtKB-KW"/>
</dbReference>
<sequence>MRFLVAEKLGPHKFKTPEGYLICTDAILSRTGKQEYKRCELFGDTCEDPDKIVNVERTDDEVFSDKAMASFENKAVCIEHPDHDVNAENHNELAVGFVRDIHKGEDNGKPVMMGTLVITDKDAVEAVESGEYKELSCGYDCDIDDDGEPCQRNIRGNHVALCKQGRAGIARIVDSVDDAGIKVWQVRQGYAIVVKRYWKQYGRNAFVDATESSIEAARYHRGSLERNDKMEFVIINCNDGKYKIEDEGMKDIQATKTPGTDKIIYVMQSDIDKNLYFYIGKTFSMKEGAWGYTKFEMGDDTPEKIKAELARNGWHQVASGPARIIDASNEEWTVVEEENYEKANKLIDAKDEAEKNFKIYVKNVFGAYKVADWPAVSKEAAVKEFLEANPSYRNKGIIEARDSATQDSKEQLFTIEYEQDGVMHVRKVRANSIEDAISKVKDNGHKVVVFTKQVLNEMGKNNSMGKYDRVVQAMRSLYSESLLPDNELKELIRKKVPEYIKKYVKE</sequence>
<accession>A0A8S5SIV3</accession>
<dbReference type="GO" id="GO:0006508">
    <property type="term" value="P:proteolysis"/>
    <property type="evidence" value="ECO:0007669"/>
    <property type="project" value="UniProtKB-KW"/>
</dbReference>
<organism evidence="1">
    <name type="scientific">Phage sp. ctqZP6</name>
    <dbReference type="NCBI Taxonomy" id="2828010"/>
    <lineage>
        <taxon>Viruses</taxon>
    </lineage>
</organism>